<dbReference type="GO" id="GO:0047617">
    <property type="term" value="F:fatty acyl-CoA hydrolase activity"/>
    <property type="evidence" value="ECO:0007669"/>
    <property type="project" value="TreeGrafter"/>
</dbReference>
<evidence type="ECO:0000313" key="4">
    <source>
        <dbReference type="Proteomes" id="UP000192472"/>
    </source>
</evidence>
<dbReference type="Pfam" id="PF13279">
    <property type="entry name" value="4HBT_2"/>
    <property type="match status" value="1"/>
</dbReference>
<dbReference type="CDD" id="cd00586">
    <property type="entry name" value="4HBT"/>
    <property type="match status" value="1"/>
</dbReference>
<organism evidence="3 4">
    <name type="scientific">Reichenbachiella faecimaris</name>
    <dbReference type="NCBI Taxonomy" id="692418"/>
    <lineage>
        <taxon>Bacteria</taxon>
        <taxon>Pseudomonadati</taxon>
        <taxon>Bacteroidota</taxon>
        <taxon>Cytophagia</taxon>
        <taxon>Cytophagales</taxon>
        <taxon>Reichenbachiellaceae</taxon>
        <taxon>Reichenbachiella</taxon>
    </lineage>
</organism>
<dbReference type="PANTHER" id="PTHR31793:SF27">
    <property type="entry name" value="NOVEL THIOESTERASE SUPERFAMILY DOMAIN AND SAPOSIN A-TYPE DOMAIN CONTAINING PROTEIN (0610012H03RIK)"/>
    <property type="match status" value="1"/>
</dbReference>
<dbReference type="STRING" id="692418.SAMN04488029_1217"/>
<dbReference type="OrthoDB" id="9800856at2"/>
<dbReference type="PIRSF" id="PIRSF003230">
    <property type="entry name" value="YbgC"/>
    <property type="match status" value="1"/>
</dbReference>
<evidence type="ECO:0000256" key="2">
    <source>
        <dbReference type="ARBA" id="ARBA00022801"/>
    </source>
</evidence>
<keyword evidence="4" id="KW-1185">Reference proteome</keyword>
<dbReference type="InterPro" id="IPR050563">
    <property type="entry name" value="4-hydroxybenzoyl-CoA_TE"/>
</dbReference>
<dbReference type="NCBIfam" id="TIGR00051">
    <property type="entry name" value="YbgC/FadM family acyl-CoA thioesterase"/>
    <property type="match status" value="1"/>
</dbReference>
<sequence>MFEAQTKTRVRYSETDQMKYVYYGNYAIYYEIGRVETLRQLGFSYNEMEKSGIMMPVINMQTNYLLPGKYDELLTIKVKIPIFPKAKILFEYEIFNEENQLINTGETTLVFINMTSNRPCRVPDQLVKFLEPYFS</sequence>
<dbReference type="RefSeq" id="WP_084371496.1">
    <property type="nucleotide sequence ID" value="NZ_FWYF01000001.1"/>
</dbReference>
<evidence type="ECO:0000313" key="3">
    <source>
        <dbReference type="EMBL" id="SMD32858.1"/>
    </source>
</evidence>
<dbReference type="SUPFAM" id="SSF54637">
    <property type="entry name" value="Thioesterase/thiol ester dehydrase-isomerase"/>
    <property type="match status" value="1"/>
</dbReference>
<dbReference type="Gene3D" id="3.10.129.10">
    <property type="entry name" value="Hotdog Thioesterase"/>
    <property type="match status" value="1"/>
</dbReference>
<dbReference type="InterPro" id="IPR006684">
    <property type="entry name" value="YbgC/YbaW"/>
</dbReference>
<dbReference type="PANTHER" id="PTHR31793">
    <property type="entry name" value="4-HYDROXYBENZOYL-COA THIOESTERASE FAMILY MEMBER"/>
    <property type="match status" value="1"/>
</dbReference>
<comment type="similarity">
    <text evidence="1">Belongs to the 4-hydroxybenzoyl-CoA thioesterase family.</text>
</comment>
<dbReference type="InterPro" id="IPR029069">
    <property type="entry name" value="HotDog_dom_sf"/>
</dbReference>
<evidence type="ECO:0000256" key="1">
    <source>
        <dbReference type="ARBA" id="ARBA00005953"/>
    </source>
</evidence>
<proteinExistence type="inferred from homology"/>
<name>A0A1W2G946_REIFA</name>
<dbReference type="AlphaFoldDB" id="A0A1W2G946"/>
<reference evidence="3 4" key="1">
    <citation type="submission" date="2017-04" db="EMBL/GenBank/DDBJ databases">
        <authorList>
            <person name="Afonso C.L."/>
            <person name="Miller P.J."/>
            <person name="Scott M.A."/>
            <person name="Spackman E."/>
            <person name="Goraichik I."/>
            <person name="Dimitrov K.M."/>
            <person name="Suarez D.L."/>
            <person name="Swayne D.E."/>
        </authorList>
    </citation>
    <scope>NUCLEOTIDE SEQUENCE [LARGE SCALE GENOMIC DNA]</scope>
    <source>
        <strain evidence="3 4">DSM 26133</strain>
    </source>
</reference>
<accession>A0A1W2G946</accession>
<keyword evidence="2 3" id="KW-0378">Hydrolase</keyword>
<dbReference type="EMBL" id="FWYF01000001">
    <property type="protein sequence ID" value="SMD32858.1"/>
    <property type="molecule type" value="Genomic_DNA"/>
</dbReference>
<dbReference type="Proteomes" id="UP000192472">
    <property type="component" value="Unassembled WGS sequence"/>
</dbReference>
<gene>
    <name evidence="3" type="ORF">SAMN04488029_1217</name>
</gene>
<protein>
    <submittedName>
        <fullName evidence="3">Acyl-CoA thioester hydrolase</fullName>
    </submittedName>
</protein>